<dbReference type="PROSITE" id="PS50234">
    <property type="entry name" value="VWFA"/>
    <property type="match status" value="1"/>
</dbReference>
<evidence type="ECO:0000313" key="4">
    <source>
        <dbReference type="Proteomes" id="UP000612680"/>
    </source>
</evidence>
<dbReference type="Pfam" id="PF13715">
    <property type="entry name" value="CarbopepD_reg_2"/>
    <property type="match status" value="1"/>
</dbReference>
<dbReference type="Pfam" id="PF12034">
    <property type="entry name" value="YfbK_C"/>
    <property type="match status" value="1"/>
</dbReference>
<feature type="domain" description="VWFA" evidence="2">
    <location>
        <begin position="242"/>
        <end position="416"/>
    </location>
</feature>
<dbReference type="InterPro" id="IPR036465">
    <property type="entry name" value="vWFA_dom_sf"/>
</dbReference>
<keyword evidence="4" id="KW-1185">Reference proteome</keyword>
<dbReference type="Pfam" id="PF00092">
    <property type="entry name" value="VWA"/>
    <property type="match status" value="1"/>
</dbReference>
<name>A0ABX7I1B7_9BACT</name>
<evidence type="ECO:0000256" key="1">
    <source>
        <dbReference type="SAM" id="SignalP"/>
    </source>
</evidence>
<dbReference type="SUPFAM" id="SSF53300">
    <property type="entry name" value="vWA-like"/>
    <property type="match status" value="1"/>
</dbReference>
<dbReference type="SUPFAM" id="SSF49464">
    <property type="entry name" value="Carboxypeptidase regulatory domain-like"/>
    <property type="match status" value="1"/>
</dbReference>
<proteinExistence type="predicted"/>
<dbReference type="Gene3D" id="2.60.40.1120">
    <property type="entry name" value="Carboxypeptidase-like, regulatory domain"/>
    <property type="match status" value="1"/>
</dbReference>
<feature type="signal peptide" evidence="1">
    <location>
        <begin position="1"/>
        <end position="22"/>
    </location>
</feature>
<dbReference type="RefSeq" id="WP_204660320.1">
    <property type="nucleotide sequence ID" value="NZ_CP056775.1"/>
</dbReference>
<evidence type="ECO:0000313" key="3">
    <source>
        <dbReference type="EMBL" id="QRQ99559.1"/>
    </source>
</evidence>
<dbReference type="InterPro" id="IPR021908">
    <property type="entry name" value="YfbK_C"/>
</dbReference>
<keyword evidence="1" id="KW-0732">Signal</keyword>
<sequence length="611" mass="67278">MKANLTLAFTLLLLAFTGIPHRDVKGVVTNAANQPLYGVTIQTPDGAITTSSDQDGKYAIHVPAGTRYLLFSLPEYQPRREAVAQDTLALHVILKKSPALLYDRLASAPAKPERAVTISTPIQNSPLYGRTFQNTERYQAVQESNFRLSTAEPLSTFSIDVDRASYSNVRRFLNLGKLPPEDAVRVEEMINYFEYDYPQPAGPHPISVHTELTESPWNKGLQLLHVGIRAKSIETDHLPASNLVFLIDVSGSMSDENKLPLVKQAFALLTNQLRAQDKVSIVVYAGAAGTVLPPTSGNEKMKIREALNQLEAGGSTAGEEGISLAYDLAEKHFVKNGNNRVILATDGDFNVGAMSESELQRLIERKRQDGIFLSVLGFGMNNYKDSMMEILADKGNGNYAYIDNMQEARKQLVGEFGGTLFTVAKDVKIQIEFNPHFVQAYRLIGYENRALQNEDFQNDQKDAGEMGSGHTVTAIYEIVPAGVQSSYIKPGTALRYQGGQAVANARDEFMHVKVRYKKPDDSKSMLLEVPVKTKPKAFAECSADVRFAASVAEFGLLLRHSEFRGSASYQDAAAHAQSALGNDKEGYRSELVRLIRIAEGLDHGTQAARRD</sequence>
<dbReference type="InterPro" id="IPR008969">
    <property type="entry name" value="CarboxyPept-like_regulatory"/>
</dbReference>
<accession>A0ABX7I1B7</accession>
<organism evidence="3 4">
    <name type="scientific">Dyadobacter sandarakinus</name>
    <dbReference type="NCBI Taxonomy" id="2747268"/>
    <lineage>
        <taxon>Bacteria</taxon>
        <taxon>Pseudomonadati</taxon>
        <taxon>Bacteroidota</taxon>
        <taxon>Cytophagia</taxon>
        <taxon>Cytophagales</taxon>
        <taxon>Spirosomataceae</taxon>
        <taxon>Dyadobacter</taxon>
    </lineage>
</organism>
<reference evidence="3 4" key="1">
    <citation type="submission" date="2020-06" db="EMBL/GenBank/DDBJ databases">
        <title>Dyadobacter sandarakinus sp. nov., isolated from the soil of the Arctic Yellow River Station.</title>
        <authorList>
            <person name="Zhang Y."/>
            <person name="Peng F."/>
        </authorList>
    </citation>
    <scope>NUCLEOTIDE SEQUENCE [LARGE SCALE GENOMIC DNA]</scope>
    <source>
        <strain evidence="3 4">Q3-56</strain>
    </source>
</reference>
<dbReference type="PANTHER" id="PTHR10579:SF43">
    <property type="entry name" value="ZINC FINGER (C3HC4-TYPE RING FINGER) FAMILY PROTEIN"/>
    <property type="match status" value="1"/>
</dbReference>
<dbReference type="InterPro" id="IPR022156">
    <property type="entry name" value="Uncharacterised_YfbK_N"/>
</dbReference>
<dbReference type="Pfam" id="PF12450">
    <property type="entry name" value="vWF_A"/>
    <property type="match status" value="1"/>
</dbReference>
<dbReference type="Proteomes" id="UP000612680">
    <property type="component" value="Chromosome"/>
</dbReference>
<dbReference type="SMART" id="SM00327">
    <property type="entry name" value="VWA"/>
    <property type="match status" value="1"/>
</dbReference>
<dbReference type="InterPro" id="IPR002035">
    <property type="entry name" value="VWF_A"/>
</dbReference>
<dbReference type="EMBL" id="CP056775">
    <property type="protein sequence ID" value="QRQ99559.1"/>
    <property type="molecule type" value="Genomic_DNA"/>
</dbReference>
<feature type="chain" id="PRO_5046680288" evidence="1">
    <location>
        <begin position="23"/>
        <end position="611"/>
    </location>
</feature>
<dbReference type="CDD" id="cd01465">
    <property type="entry name" value="vWA_subgroup"/>
    <property type="match status" value="1"/>
</dbReference>
<protein>
    <submittedName>
        <fullName evidence="3">von Willebrand factor type A domain-containing protein</fullName>
    </submittedName>
</protein>
<evidence type="ECO:0000259" key="2">
    <source>
        <dbReference type="PROSITE" id="PS50234"/>
    </source>
</evidence>
<dbReference type="PANTHER" id="PTHR10579">
    <property type="entry name" value="CALCIUM-ACTIVATED CHLORIDE CHANNEL REGULATOR"/>
    <property type="match status" value="1"/>
</dbReference>
<dbReference type="Gene3D" id="3.40.50.410">
    <property type="entry name" value="von Willebrand factor, type A domain"/>
    <property type="match status" value="1"/>
</dbReference>
<gene>
    <name evidence="3" type="ORF">HWI92_00830</name>
</gene>
<dbReference type="InterPro" id="IPR051266">
    <property type="entry name" value="CLCR"/>
</dbReference>